<comment type="caution">
    <text evidence="1">The sequence shown here is derived from an EMBL/GenBank/DDBJ whole genome shotgun (WGS) entry which is preliminary data.</text>
</comment>
<dbReference type="Proteomes" id="UP000191418">
    <property type="component" value="Unassembled WGS sequence"/>
</dbReference>
<keyword evidence="2" id="KW-1185">Reference proteome</keyword>
<evidence type="ECO:0000313" key="2">
    <source>
        <dbReference type="Proteomes" id="UP000191418"/>
    </source>
</evidence>
<feature type="non-terminal residue" evidence="1">
    <location>
        <position position="183"/>
    </location>
</feature>
<proteinExistence type="predicted"/>
<accession>A0A1V4T094</accession>
<evidence type="ECO:0000313" key="1">
    <source>
        <dbReference type="EMBL" id="OPX54011.1"/>
    </source>
</evidence>
<organism evidence="1 2">
    <name type="scientific">Oceanospirillum multiglobuliferum</name>
    <dbReference type="NCBI Taxonomy" id="64969"/>
    <lineage>
        <taxon>Bacteria</taxon>
        <taxon>Pseudomonadati</taxon>
        <taxon>Pseudomonadota</taxon>
        <taxon>Gammaproteobacteria</taxon>
        <taxon>Oceanospirillales</taxon>
        <taxon>Oceanospirillaceae</taxon>
        <taxon>Oceanospirillum</taxon>
    </lineage>
</organism>
<protein>
    <submittedName>
        <fullName evidence="1">Uncharacterized protein</fullName>
    </submittedName>
</protein>
<reference evidence="1 2" key="1">
    <citation type="submission" date="2017-01" db="EMBL/GenBank/DDBJ databases">
        <title>Genome Sequencing of a Marine Spirillum, Oceanospirillum multiglobuliferum ATCC 33336, from Japan.</title>
        <authorList>
            <person name="Carney J.G."/>
            <person name="Trachtenberg A.M."/>
            <person name="Rheaume B.A."/>
            <person name="Linnane J.D."/>
            <person name="Pitts N.L."/>
            <person name="Mykles D.L."/>
            <person name="Maclea K.S."/>
        </authorList>
    </citation>
    <scope>NUCLEOTIDE SEQUENCE [LARGE SCALE GENOMIC DNA]</scope>
    <source>
        <strain evidence="1 2">ATCC 33336</strain>
    </source>
</reference>
<dbReference type="EMBL" id="MTSM01000119">
    <property type="protein sequence ID" value="OPX54011.1"/>
    <property type="molecule type" value="Genomic_DNA"/>
</dbReference>
<gene>
    <name evidence="1" type="ORF">BTE48_16475</name>
</gene>
<dbReference type="AlphaFoldDB" id="A0A1V4T094"/>
<dbReference type="RefSeq" id="WP_211278145.1">
    <property type="nucleotide sequence ID" value="NZ_MTSM01000119.1"/>
</dbReference>
<feature type="non-terminal residue" evidence="1">
    <location>
        <position position="1"/>
    </location>
</feature>
<sequence length="183" mass="20233">AYTMPLSVDAAWEEENRVVGVDIAGRLKLQFGVSRAYPAERTYVSSALIGGDLLVRATEPFAQQAWDKVWSDTQRGDPLLARLNVKDFPIRLTSNGAITQRWLMLFTSENQFELYGEQLGLVLKGDTLTDLAPANPATGKPYFTLPQGAFGGGWAARNCVRFNTFSAQLPVWILRAVQPTPDK</sequence>
<name>A0A1V4T094_9GAMM</name>